<reference evidence="1" key="1">
    <citation type="submission" date="2022-04" db="EMBL/GenBank/DDBJ databases">
        <title>Genome of the entomopathogenic fungus Entomophthora muscae.</title>
        <authorList>
            <person name="Elya C."/>
            <person name="Lovett B.R."/>
            <person name="Lee E."/>
            <person name="Macias A.M."/>
            <person name="Hajek A.E."/>
            <person name="De Bivort B.L."/>
            <person name="Kasson M.T."/>
            <person name="De Fine Licht H.H."/>
            <person name="Stajich J.E."/>
        </authorList>
    </citation>
    <scope>NUCLEOTIDE SEQUENCE</scope>
    <source>
        <strain evidence="1">Berkeley</strain>
    </source>
</reference>
<protein>
    <submittedName>
        <fullName evidence="1">Mitochondrial ribosomal small subunit component</fullName>
    </submittedName>
</protein>
<sequence>MGARSSWKGVFFVAFPHLRKAIAEKQPIKTNARACTIIPSFVGAKFLVHNGKNYIPISVSEEMVGHKLGEFVPTRKPFHYRQTKNK</sequence>
<organism evidence="1 2">
    <name type="scientific">Entomophthora muscae</name>
    <dbReference type="NCBI Taxonomy" id="34485"/>
    <lineage>
        <taxon>Eukaryota</taxon>
        <taxon>Fungi</taxon>
        <taxon>Fungi incertae sedis</taxon>
        <taxon>Zoopagomycota</taxon>
        <taxon>Entomophthoromycotina</taxon>
        <taxon>Entomophthoromycetes</taxon>
        <taxon>Entomophthorales</taxon>
        <taxon>Entomophthoraceae</taxon>
        <taxon>Entomophthora</taxon>
    </lineage>
</organism>
<evidence type="ECO:0000313" key="1">
    <source>
        <dbReference type="EMBL" id="KAJ9067635.1"/>
    </source>
</evidence>
<evidence type="ECO:0000313" key="2">
    <source>
        <dbReference type="Proteomes" id="UP001165960"/>
    </source>
</evidence>
<dbReference type="EMBL" id="QTSX02003936">
    <property type="protein sequence ID" value="KAJ9067635.1"/>
    <property type="molecule type" value="Genomic_DNA"/>
</dbReference>
<accession>A0ACC2SZC0</accession>
<comment type="caution">
    <text evidence="1">The sequence shown here is derived from an EMBL/GenBank/DDBJ whole genome shotgun (WGS) entry which is preliminary data.</text>
</comment>
<dbReference type="Proteomes" id="UP001165960">
    <property type="component" value="Unassembled WGS sequence"/>
</dbReference>
<keyword evidence="2" id="KW-1185">Reference proteome</keyword>
<proteinExistence type="predicted"/>
<gene>
    <name evidence="1" type="primary">RSM19_2</name>
    <name evidence="1" type="ORF">DSO57_1037139</name>
</gene>
<name>A0ACC2SZC0_9FUNG</name>